<keyword evidence="3" id="KW-0862">Zinc</keyword>
<name>A0A7S1HW37_9EUGL</name>
<dbReference type="InterPro" id="IPR000433">
    <property type="entry name" value="Znf_ZZ"/>
</dbReference>
<feature type="region of interest" description="Disordered" evidence="6">
    <location>
        <begin position="125"/>
        <end position="153"/>
    </location>
</feature>
<feature type="domain" description="ZZ-type" evidence="7">
    <location>
        <begin position="52"/>
        <end position="122"/>
    </location>
</feature>
<dbReference type="PANTHER" id="PTHR20930:SF0">
    <property type="entry name" value="PROTEIN ILRUN"/>
    <property type="match status" value="1"/>
</dbReference>
<dbReference type="InterPro" id="IPR043145">
    <property type="entry name" value="Znf_ZZ_sf"/>
</dbReference>
<evidence type="ECO:0000256" key="5">
    <source>
        <dbReference type="SAM" id="Coils"/>
    </source>
</evidence>
<keyword evidence="1" id="KW-0479">Metal-binding</keyword>
<keyword evidence="2 4" id="KW-0863">Zinc-finger</keyword>
<evidence type="ECO:0000259" key="7">
    <source>
        <dbReference type="PROSITE" id="PS50135"/>
    </source>
</evidence>
<dbReference type="SMART" id="SM00291">
    <property type="entry name" value="ZnF_ZZ"/>
    <property type="match status" value="1"/>
</dbReference>
<dbReference type="SUPFAM" id="SSF57850">
    <property type="entry name" value="RING/U-box"/>
    <property type="match status" value="1"/>
</dbReference>
<dbReference type="EMBL" id="HBGA01010899">
    <property type="protein sequence ID" value="CAD8993093.1"/>
    <property type="molecule type" value="Transcribed_RNA"/>
</dbReference>
<evidence type="ECO:0000313" key="8">
    <source>
        <dbReference type="EMBL" id="CAD8993093.1"/>
    </source>
</evidence>
<evidence type="ECO:0000256" key="1">
    <source>
        <dbReference type="ARBA" id="ARBA00022723"/>
    </source>
</evidence>
<gene>
    <name evidence="8" type="ORF">EGYM00392_LOCUS4141</name>
</gene>
<accession>A0A7S1HW37</accession>
<dbReference type="InterPro" id="IPR004027">
    <property type="entry name" value="SEC_C_motif"/>
</dbReference>
<evidence type="ECO:0000256" key="3">
    <source>
        <dbReference type="ARBA" id="ARBA00022833"/>
    </source>
</evidence>
<keyword evidence="5" id="KW-0175">Coiled coil</keyword>
<proteinExistence type="predicted"/>
<dbReference type="Pfam" id="PF02810">
    <property type="entry name" value="SEC-C"/>
    <property type="match status" value="1"/>
</dbReference>
<organism evidence="8">
    <name type="scientific">Eutreptiella gymnastica</name>
    <dbReference type="NCBI Taxonomy" id="73025"/>
    <lineage>
        <taxon>Eukaryota</taxon>
        <taxon>Discoba</taxon>
        <taxon>Euglenozoa</taxon>
        <taxon>Euglenida</taxon>
        <taxon>Spirocuta</taxon>
        <taxon>Euglenophyceae</taxon>
        <taxon>Eutreptiales</taxon>
        <taxon>Eutreptiaceae</taxon>
        <taxon>Eutreptiella</taxon>
    </lineage>
</organism>
<dbReference type="PANTHER" id="PTHR20930">
    <property type="entry name" value="OVARIAN CARCINOMA ANTIGEN CA125-RELATED"/>
    <property type="match status" value="1"/>
</dbReference>
<evidence type="ECO:0000256" key="6">
    <source>
        <dbReference type="SAM" id="MobiDB-lite"/>
    </source>
</evidence>
<evidence type="ECO:0000256" key="4">
    <source>
        <dbReference type="PROSITE-ProRule" id="PRU00228"/>
    </source>
</evidence>
<dbReference type="AlphaFoldDB" id="A0A7S1HW37"/>
<protein>
    <recommendedName>
        <fullName evidence="7">ZZ-type domain-containing protein</fullName>
    </recommendedName>
</protein>
<feature type="coiled-coil region" evidence="5">
    <location>
        <begin position="14"/>
        <end position="43"/>
    </location>
</feature>
<dbReference type="Gene3D" id="3.30.60.90">
    <property type="match status" value="1"/>
</dbReference>
<dbReference type="PROSITE" id="PS50135">
    <property type="entry name" value="ZF_ZZ_2"/>
    <property type="match status" value="1"/>
</dbReference>
<evidence type="ECO:0000256" key="2">
    <source>
        <dbReference type="ARBA" id="ARBA00022771"/>
    </source>
</evidence>
<dbReference type="GO" id="GO:0008270">
    <property type="term" value="F:zinc ion binding"/>
    <property type="evidence" value="ECO:0007669"/>
    <property type="project" value="UniProtKB-KW"/>
</dbReference>
<dbReference type="Pfam" id="PF00569">
    <property type="entry name" value="ZZ"/>
    <property type="match status" value="1"/>
</dbReference>
<sequence length="164" mass="17842">MVEEEVKIAQDARAAEIAAKVAALKAERAKKEAEDQAAKDDADPDLSKYGTHKGITCDGCAISPLQGFRYKCKNCVNHDLCESCYSQFQAGTMVQDNSMLRKNKVSAKIEDHTFSAYTDKDFQKIQSGGEAKPQAKAKKVKPNDPCPCNSGKKFKKCCDAVGGN</sequence>
<dbReference type="SUPFAM" id="SSF103642">
    <property type="entry name" value="Sec-C motif"/>
    <property type="match status" value="1"/>
</dbReference>
<reference evidence="8" key="1">
    <citation type="submission" date="2021-01" db="EMBL/GenBank/DDBJ databases">
        <authorList>
            <person name="Corre E."/>
            <person name="Pelletier E."/>
            <person name="Niang G."/>
            <person name="Scheremetjew M."/>
            <person name="Finn R."/>
            <person name="Kale V."/>
            <person name="Holt S."/>
            <person name="Cochrane G."/>
            <person name="Meng A."/>
            <person name="Brown T."/>
            <person name="Cohen L."/>
        </authorList>
    </citation>
    <scope>NUCLEOTIDE SEQUENCE</scope>
    <source>
        <strain evidence="8">NIES-381</strain>
    </source>
</reference>